<name>A0A840ALZ5_9HYPH</name>
<evidence type="ECO:0000313" key="1">
    <source>
        <dbReference type="EMBL" id="MBB3930284.1"/>
    </source>
</evidence>
<gene>
    <name evidence="1" type="ORF">GGR25_001323</name>
</gene>
<dbReference type="SUPFAM" id="SSF51658">
    <property type="entry name" value="Xylose isomerase-like"/>
    <property type="match status" value="1"/>
</dbReference>
<dbReference type="AlphaFoldDB" id="A0A840ALZ5"/>
<protein>
    <recommendedName>
        <fullName evidence="3">Xylose isomerase-like TIM barrel domain-containing protein</fullName>
    </recommendedName>
</protein>
<keyword evidence="2" id="KW-1185">Reference proteome</keyword>
<dbReference type="RefSeq" id="WP_183397961.1">
    <property type="nucleotide sequence ID" value="NZ_JACIDS010000002.1"/>
</dbReference>
<organism evidence="1 2">
    <name type="scientific">Kaistia hirudinis</name>
    <dbReference type="NCBI Taxonomy" id="1293440"/>
    <lineage>
        <taxon>Bacteria</taxon>
        <taxon>Pseudomonadati</taxon>
        <taxon>Pseudomonadota</taxon>
        <taxon>Alphaproteobacteria</taxon>
        <taxon>Hyphomicrobiales</taxon>
        <taxon>Kaistiaceae</taxon>
        <taxon>Kaistia</taxon>
    </lineage>
</organism>
<accession>A0A840ALZ5</accession>
<dbReference type="Gene3D" id="3.20.20.150">
    <property type="entry name" value="Divalent-metal-dependent TIM barrel enzymes"/>
    <property type="match status" value="1"/>
</dbReference>
<dbReference type="InterPro" id="IPR036237">
    <property type="entry name" value="Xyl_isomerase-like_sf"/>
</dbReference>
<evidence type="ECO:0000313" key="2">
    <source>
        <dbReference type="Proteomes" id="UP000553963"/>
    </source>
</evidence>
<comment type="caution">
    <text evidence="1">The sequence shown here is derived from an EMBL/GenBank/DDBJ whole genome shotgun (WGS) entry which is preliminary data.</text>
</comment>
<dbReference type="EMBL" id="JACIDS010000002">
    <property type="protein sequence ID" value="MBB3930284.1"/>
    <property type="molecule type" value="Genomic_DNA"/>
</dbReference>
<reference evidence="1 2" key="1">
    <citation type="submission" date="2020-08" db="EMBL/GenBank/DDBJ databases">
        <title>Genomic Encyclopedia of Type Strains, Phase IV (KMG-IV): sequencing the most valuable type-strain genomes for metagenomic binning, comparative biology and taxonomic classification.</title>
        <authorList>
            <person name="Goeker M."/>
        </authorList>
    </citation>
    <scope>NUCLEOTIDE SEQUENCE [LARGE SCALE GENOMIC DNA]</scope>
    <source>
        <strain evidence="1 2">DSM 25966</strain>
    </source>
</reference>
<proteinExistence type="predicted"/>
<evidence type="ECO:0008006" key="3">
    <source>
        <dbReference type="Google" id="ProtNLM"/>
    </source>
</evidence>
<sequence>MTTGLAGWPLRSASLDDLAWLWPADSGPIVELPKDLVDRLSIKRLRGLLERVDVPVSLAGTTDLARLGGMDWELYQRYLDIQIAQLHFLGATLFRGFLQAETQEEFRRALDRLKAYAATHADVEFVLETHNGWETTLSGLTELLADTPFRLVVDFANIEHADAKEFILEGGIGGRIAYFHTRRLPESGDRSAISVTERRARAAYPEHAFLWEPKSIGTRRALEVWRSRGGRSG</sequence>
<dbReference type="Proteomes" id="UP000553963">
    <property type="component" value="Unassembled WGS sequence"/>
</dbReference>